<proteinExistence type="inferred from homology"/>
<feature type="domain" description="AB hydrolase-1" evidence="6">
    <location>
        <begin position="48"/>
        <end position="292"/>
    </location>
</feature>
<dbReference type="PRINTS" id="PR00793">
    <property type="entry name" value="PROAMNOPTASE"/>
</dbReference>
<evidence type="ECO:0000259" key="6">
    <source>
        <dbReference type="Pfam" id="PF00561"/>
    </source>
</evidence>
<evidence type="ECO:0000256" key="5">
    <source>
        <dbReference type="SAM" id="SignalP"/>
    </source>
</evidence>
<dbReference type="PANTHER" id="PTHR43798">
    <property type="entry name" value="MONOACYLGLYCEROL LIPASE"/>
    <property type="match status" value="1"/>
</dbReference>
<dbReference type="OrthoDB" id="9796770at2"/>
<gene>
    <name evidence="7" type="ORF">SAMN04487995_0811</name>
</gene>
<reference evidence="7 8" key="1">
    <citation type="submission" date="2016-10" db="EMBL/GenBank/DDBJ databases">
        <authorList>
            <person name="de Groot N.N."/>
        </authorList>
    </citation>
    <scope>NUCLEOTIDE SEQUENCE [LARGE SCALE GENOMIC DNA]</scope>
    <source>
        <strain evidence="7 8">DSM 19938</strain>
    </source>
</reference>
<dbReference type="NCBIfam" id="TIGR01250">
    <property type="entry name" value="pro_imino_pep_2"/>
    <property type="match status" value="1"/>
</dbReference>
<feature type="active site" description="Proton donor" evidence="4">
    <location>
        <position position="291"/>
    </location>
</feature>
<feature type="active site" evidence="4">
    <location>
        <position position="264"/>
    </location>
</feature>
<name>A0A1H6QM02_9BACT</name>
<dbReference type="EMBL" id="FNXY01000001">
    <property type="protein sequence ID" value="SEI44791.1"/>
    <property type="molecule type" value="Genomic_DNA"/>
</dbReference>
<evidence type="ECO:0000256" key="1">
    <source>
        <dbReference type="ARBA" id="ARBA00010088"/>
    </source>
</evidence>
<evidence type="ECO:0000313" key="8">
    <source>
        <dbReference type="Proteomes" id="UP000199532"/>
    </source>
</evidence>
<dbReference type="InterPro" id="IPR000073">
    <property type="entry name" value="AB_hydrolase_1"/>
</dbReference>
<accession>A0A1H6QM02</accession>
<evidence type="ECO:0000256" key="2">
    <source>
        <dbReference type="ARBA" id="ARBA00022801"/>
    </source>
</evidence>
<evidence type="ECO:0000313" key="7">
    <source>
        <dbReference type="EMBL" id="SEI44791.1"/>
    </source>
</evidence>
<evidence type="ECO:0000256" key="4">
    <source>
        <dbReference type="PIRSR" id="PIRSR005539-1"/>
    </source>
</evidence>
<dbReference type="STRING" id="408657.SAMN04487995_0811"/>
<keyword evidence="5" id="KW-0732">Signal</keyword>
<dbReference type="GO" id="GO:0006508">
    <property type="term" value="P:proteolysis"/>
    <property type="evidence" value="ECO:0007669"/>
    <property type="project" value="InterPro"/>
</dbReference>
<protein>
    <submittedName>
        <fullName evidence="7">Proline iminopeptidase</fullName>
    </submittedName>
</protein>
<dbReference type="Gene3D" id="3.40.50.1820">
    <property type="entry name" value="alpha/beta hydrolase"/>
    <property type="match status" value="1"/>
</dbReference>
<dbReference type="Proteomes" id="UP000199532">
    <property type="component" value="Unassembled WGS sequence"/>
</dbReference>
<sequence>MKFLSVLLLAAVLLTGSSSRKLTPGEGFVQVNGGRIWYKIVGSGKGVPLLLIHGGPGSRSCDGILAYSTLGNDRPIIFYDQLGSGHSDRPSDTTLWRLPRFVDEVTSLRKELNLKEINILGSSWGGSVAVEYMLSQKPKGVKSVIFAGPLISTARWMRDAKILLSKLSKPVQDTIEKYENLKLYDHKSYIAATDSFNIQYLSRKPGVRVSVADCDKSAKSNREVYRYMWGPTEFNATGTLKTFERAERLHEIIEPVLFITGRFDEARPETMYEFQKEIPGSKVVIVENSGHNKVRDNPEAYLAAIRKFLKERN</sequence>
<dbReference type="Pfam" id="PF00561">
    <property type="entry name" value="Abhydrolase_1"/>
    <property type="match status" value="1"/>
</dbReference>
<feature type="signal peptide" evidence="5">
    <location>
        <begin position="1"/>
        <end position="20"/>
    </location>
</feature>
<dbReference type="GO" id="GO:0016020">
    <property type="term" value="C:membrane"/>
    <property type="evidence" value="ECO:0007669"/>
    <property type="project" value="TreeGrafter"/>
</dbReference>
<feature type="active site" description="Nucleophile" evidence="4">
    <location>
        <position position="123"/>
    </location>
</feature>
<keyword evidence="8" id="KW-1185">Reference proteome</keyword>
<organism evidence="7 8">
    <name type="scientific">Dyadobacter koreensis</name>
    <dbReference type="NCBI Taxonomy" id="408657"/>
    <lineage>
        <taxon>Bacteria</taxon>
        <taxon>Pseudomonadati</taxon>
        <taxon>Bacteroidota</taxon>
        <taxon>Cytophagia</taxon>
        <taxon>Cytophagales</taxon>
        <taxon>Spirosomataceae</taxon>
        <taxon>Dyadobacter</taxon>
    </lineage>
</organism>
<dbReference type="InterPro" id="IPR050266">
    <property type="entry name" value="AB_hydrolase_sf"/>
</dbReference>
<dbReference type="InterPro" id="IPR005945">
    <property type="entry name" value="Pro_imino_pep"/>
</dbReference>
<dbReference type="AlphaFoldDB" id="A0A1H6QM02"/>
<dbReference type="InterPro" id="IPR029058">
    <property type="entry name" value="AB_hydrolase_fold"/>
</dbReference>
<dbReference type="GO" id="GO:0008233">
    <property type="term" value="F:peptidase activity"/>
    <property type="evidence" value="ECO:0007669"/>
    <property type="project" value="InterPro"/>
</dbReference>
<keyword evidence="2 3" id="KW-0378">Hydrolase</keyword>
<dbReference type="PIRSF" id="PIRSF005539">
    <property type="entry name" value="Pept_S33_TRI_F1"/>
    <property type="match status" value="1"/>
</dbReference>
<feature type="chain" id="PRO_5011530780" evidence="5">
    <location>
        <begin position="21"/>
        <end position="313"/>
    </location>
</feature>
<dbReference type="InterPro" id="IPR002410">
    <property type="entry name" value="Peptidase_S33"/>
</dbReference>
<dbReference type="PANTHER" id="PTHR43798:SF33">
    <property type="entry name" value="HYDROLASE, PUTATIVE (AFU_ORTHOLOGUE AFUA_2G14860)-RELATED"/>
    <property type="match status" value="1"/>
</dbReference>
<dbReference type="SUPFAM" id="SSF53474">
    <property type="entry name" value="alpha/beta-Hydrolases"/>
    <property type="match status" value="1"/>
</dbReference>
<comment type="similarity">
    <text evidence="1 3">Belongs to the peptidase S33 family.</text>
</comment>
<evidence type="ECO:0000256" key="3">
    <source>
        <dbReference type="PIRNR" id="PIRNR005539"/>
    </source>
</evidence>
<dbReference type="RefSeq" id="WP_090332166.1">
    <property type="nucleotide sequence ID" value="NZ_FNXY01000001.1"/>
</dbReference>